<dbReference type="EMBL" id="JNGW01000062">
    <property type="protein sequence ID" value="KDR52477.1"/>
    <property type="molecule type" value="Genomic_DNA"/>
</dbReference>
<dbReference type="Gene3D" id="1.20.1050.60">
    <property type="entry name" value="alpha-1,2-mannosidase"/>
    <property type="match status" value="1"/>
</dbReference>
<dbReference type="SUPFAM" id="SSF49785">
    <property type="entry name" value="Galactose-binding domain-like"/>
    <property type="match status" value="1"/>
</dbReference>
<dbReference type="InterPro" id="IPR012939">
    <property type="entry name" value="Glyco_hydro_92"/>
</dbReference>
<dbReference type="InterPro" id="IPR050883">
    <property type="entry name" value="PNGase"/>
</dbReference>
<dbReference type="InterPro" id="IPR041371">
    <property type="entry name" value="GH92_N"/>
</dbReference>
<sequence>MRKHALLPALLFVAIAMQAMVRANWPADNTRTKRKKVAVTKQVQPASIDTVMRNIALSKEIDVSASAFVNQSETPEMACDGNGQTKWCDNSSPNKWLLYDLQKDYNVRKVCLIWEHWDPNNIYKVQTSADGQHWTDRITETTNTQNQRIYDVDWKEVRLVRFLVPEEAKDDAVRLMEFQVWTRGAGQPSRIEPIGKWGAMVKPRYLHTEGKKKIYALMSFVDNRVGVIDANGSNCVIGPQMPFGSINPSPQTPEGEHDGYAPNQPIRGFGQLHVSGTGWGKYGHFLLSPQVGLSIGETEHDSPASDEVAKPNYYRAKLDRYGIVTELTPTEHAAIYRFTFPQTPEANIAMDVTHSLTRDIAKYIGGTVKANNVSIDSDEGDKFSGMIEYEGGFSGGFYKLYFTAQLDKKPRSFGVWKNGTLQQGAKKAELTKGEDRIGSYFTYYTNNGEVVKLKIAISFNSVEQAKKYLAAEIPGWDFEATKKRGEDKWNRILSDIVVDEAPAVRMKQFYSALYHCLLMPRNRTNEFPAFGNMELWDDHFAVWDTWRTLFPLLTIIEPDVVGRNVQAFVNRFKVNGKVKDAYIAGNDMAEEQGGNDVDNIVADAIIKDIKGFDKAEAYKYLKFSADHERRAAPLMVGEKGLGQNDSLFYRQNGWLPGGVMAQSTALEYSYNDYCMALAAKKLGHECDYKKYLERSKRWVNMWNANLESKGFKGFVCPRDKDGKWIDIDATYFWGSWKRYFYEANAWTYSFFVPHDIDKLIELNGGKEQFAKKLDYGFRNSLLELANEPSFLTTRLFNHAGRMDLTCYWVNHVLENLFGEYSMPGNDDSGAMSSWWLFSAMGFFPNAGQNIYYLNSPLFKRVTIQRANGNIEISAPNRTDKNIYIKEVKVNGKSCPDGIITYDDLKNGATIRYELTK</sequence>
<keyword evidence="7" id="KW-1185">Reference proteome</keyword>
<evidence type="ECO:0000313" key="6">
    <source>
        <dbReference type="EMBL" id="KDR52477.1"/>
    </source>
</evidence>
<evidence type="ECO:0000256" key="1">
    <source>
        <dbReference type="ARBA" id="ARBA00001913"/>
    </source>
</evidence>
<keyword evidence="4" id="KW-0732">Signal</keyword>
<dbReference type="HOGENOM" id="CLU_003690_4_2_10"/>
<evidence type="ECO:0000259" key="5">
    <source>
        <dbReference type="PROSITE" id="PS50022"/>
    </source>
</evidence>
<gene>
    <name evidence="6" type="ORF">HMPREF1991_01430</name>
</gene>
<dbReference type="NCBIfam" id="TIGR01180">
    <property type="entry name" value="aman2_put"/>
    <property type="match status" value="1"/>
</dbReference>
<comment type="cofactor">
    <cofactor evidence="1">
        <name>Ca(2+)</name>
        <dbReference type="ChEBI" id="CHEBI:29108"/>
    </cofactor>
</comment>
<evidence type="ECO:0000256" key="3">
    <source>
        <dbReference type="ARBA" id="ARBA00022837"/>
    </source>
</evidence>
<proteinExistence type="predicted"/>
<dbReference type="Gene3D" id="3.30.2080.10">
    <property type="entry name" value="GH92 mannosidase domain"/>
    <property type="match status" value="1"/>
</dbReference>
<accession>A0A069QIF8</accession>
<comment type="caution">
    <text evidence="6">The sequence shown here is derived from an EMBL/GenBank/DDBJ whole genome shotgun (WGS) entry which is preliminary data.</text>
</comment>
<dbReference type="GO" id="GO:0030246">
    <property type="term" value="F:carbohydrate binding"/>
    <property type="evidence" value="ECO:0007669"/>
    <property type="project" value="InterPro"/>
</dbReference>
<dbReference type="InterPro" id="IPR014718">
    <property type="entry name" value="GH-type_carb-bd"/>
</dbReference>
<dbReference type="Gene3D" id="2.70.98.10">
    <property type="match status" value="1"/>
</dbReference>
<dbReference type="InterPro" id="IPR008979">
    <property type="entry name" value="Galactose-bd-like_sf"/>
</dbReference>
<evidence type="ECO:0000256" key="2">
    <source>
        <dbReference type="ARBA" id="ARBA00011245"/>
    </source>
</evidence>
<keyword evidence="3" id="KW-0106">Calcium</keyword>
<dbReference type="PROSITE" id="PS50022">
    <property type="entry name" value="FA58C_3"/>
    <property type="match status" value="1"/>
</dbReference>
<dbReference type="PANTHER" id="PTHR12143:SF43">
    <property type="entry name" value="PUTATIVE-RELATED"/>
    <property type="match status" value="1"/>
</dbReference>
<comment type="subunit">
    <text evidence="2">Monomer.</text>
</comment>
<protein>
    <submittedName>
        <fullName evidence="6">Putative alpha-1,2-mannosidase</fullName>
    </submittedName>
</protein>
<evidence type="ECO:0000256" key="4">
    <source>
        <dbReference type="SAM" id="SignalP"/>
    </source>
</evidence>
<evidence type="ECO:0000313" key="7">
    <source>
        <dbReference type="Proteomes" id="UP000027442"/>
    </source>
</evidence>
<dbReference type="Pfam" id="PF07971">
    <property type="entry name" value="Glyco_hydro_92"/>
    <property type="match status" value="1"/>
</dbReference>
<dbReference type="GO" id="GO:0000224">
    <property type="term" value="F:peptide-N4-(N-acetyl-beta-glucosaminyl)asparagine amidase activity"/>
    <property type="evidence" value="ECO:0007669"/>
    <property type="project" value="TreeGrafter"/>
</dbReference>
<dbReference type="Pfam" id="PF17678">
    <property type="entry name" value="Glyco_hydro_92N"/>
    <property type="match status" value="1"/>
</dbReference>
<dbReference type="AlphaFoldDB" id="A0A069QIF8"/>
<dbReference type="SUPFAM" id="SSF48208">
    <property type="entry name" value="Six-hairpin glycosidases"/>
    <property type="match status" value="1"/>
</dbReference>
<dbReference type="Gene3D" id="1.20.1610.10">
    <property type="entry name" value="alpha-1,2-mannosidases domains"/>
    <property type="match status" value="1"/>
</dbReference>
<feature type="signal peptide" evidence="4">
    <location>
        <begin position="1"/>
        <end position="19"/>
    </location>
</feature>
<dbReference type="GO" id="GO:0006516">
    <property type="term" value="P:glycoprotein catabolic process"/>
    <property type="evidence" value="ECO:0007669"/>
    <property type="project" value="TreeGrafter"/>
</dbReference>
<dbReference type="eggNOG" id="COG3537">
    <property type="taxonomic scope" value="Bacteria"/>
</dbReference>
<name>A0A069QIF8_HOYLO</name>
<reference evidence="6 7" key="1">
    <citation type="submission" date="2013-08" db="EMBL/GenBank/DDBJ databases">
        <authorList>
            <person name="Weinstock G."/>
            <person name="Sodergren E."/>
            <person name="Wylie T."/>
            <person name="Fulton L."/>
            <person name="Fulton R."/>
            <person name="Fronick C."/>
            <person name="O'Laughlin M."/>
            <person name="Godfrey J."/>
            <person name="Miner T."/>
            <person name="Herter B."/>
            <person name="Appelbaum E."/>
            <person name="Cordes M."/>
            <person name="Lek S."/>
            <person name="Wollam A."/>
            <person name="Pepin K.H."/>
            <person name="Palsikar V.B."/>
            <person name="Mitreva M."/>
            <person name="Wilson R.K."/>
        </authorList>
    </citation>
    <scope>NUCLEOTIDE SEQUENCE [LARGE SCALE GENOMIC DNA]</scope>
    <source>
        <strain evidence="6 7">ATCC 15930</strain>
    </source>
</reference>
<organism evidence="6 7">
    <name type="scientific">Hoylesella loescheii DSM 19665 = JCM 12249 = ATCC 15930</name>
    <dbReference type="NCBI Taxonomy" id="1122985"/>
    <lineage>
        <taxon>Bacteria</taxon>
        <taxon>Pseudomonadati</taxon>
        <taxon>Bacteroidota</taxon>
        <taxon>Bacteroidia</taxon>
        <taxon>Bacteroidales</taxon>
        <taxon>Prevotellaceae</taxon>
        <taxon>Hoylesella</taxon>
    </lineage>
</organism>
<dbReference type="PANTHER" id="PTHR12143">
    <property type="entry name" value="PEPTIDE N-GLYCANASE PNGASE -RELATED"/>
    <property type="match status" value="1"/>
</dbReference>
<dbReference type="Gene3D" id="2.60.120.260">
    <property type="entry name" value="Galactose-binding domain-like"/>
    <property type="match status" value="1"/>
</dbReference>
<dbReference type="InterPro" id="IPR008928">
    <property type="entry name" value="6-hairpin_glycosidase_sf"/>
</dbReference>
<dbReference type="InterPro" id="IPR000421">
    <property type="entry name" value="FA58C"/>
</dbReference>
<dbReference type="InterPro" id="IPR005887">
    <property type="entry name" value="GH92_a_mannosidase_put"/>
</dbReference>
<dbReference type="Proteomes" id="UP000027442">
    <property type="component" value="Unassembled WGS sequence"/>
</dbReference>
<dbReference type="GO" id="GO:0005975">
    <property type="term" value="P:carbohydrate metabolic process"/>
    <property type="evidence" value="ECO:0007669"/>
    <property type="project" value="InterPro"/>
</dbReference>
<dbReference type="RefSeq" id="WP_018968169.1">
    <property type="nucleotide sequence ID" value="NZ_KB899222.1"/>
</dbReference>
<dbReference type="Pfam" id="PF00754">
    <property type="entry name" value="F5_F8_type_C"/>
    <property type="match status" value="1"/>
</dbReference>
<dbReference type="PATRIC" id="fig|1122985.7.peg.1484"/>
<dbReference type="GO" id="GO:0005829">
    <property type="term" value="C:cytosol"/>
    <property type="evidence" value="ECO:0007669"/>
    <property type="project" value="TreeGrafter"/>
</dbReference>
<feature type="domain" description="F5/8 type C" evidence="5">
    <location>
        <begin position="45"/>
        <end position="196"/>
    </location>
</feature>
<feature type="chain" id="PRO_5001668579" evidence="4">
    <location>
        <begin position="20"/>
        <end position="916"/>
    </location>
</feature>